<comment type="similarity">
    <text evidence="2 6">Belongs to the class-I pyridoxal-phosphate-dependent aminotransferase family.</text>
</comment>
<evidence type="ECO:0000256" key="6">
    <source>
        <dbReference type="RuleBase" id="RU000481"/>
    </source>
</evidence>
<dbReference type="Gene3D" id="3.90.1150.10">
    <property type="entry name" value="Aspartate Aminotransferase, domain 1"/>
    <property type="match status" value="1"/>
</dbReference>
<keyword evidence="3 6" id="KW-0032">Aminotransferase</keyword>
<evidence type="ECO:0000256" key="1">
    <source>
        <dbReference type="ARBA" id="ARBA00001933"/>
    </source>
</evidence>
<gene>
    <name evidence="8" type="ORF">EV186_10772</name>
</gene>
<proteinExistence type="inferred from homology"/>
<dbReference type="GO" id="GO:0008483">
    <property type="term" value="F:transaminase activity"/>
    <property type="evidence" value="ECO:0007669"/>
    <property type="project" value="UniProtKB-KW"/>
</dbReference>
<keyword evidence="4 6" id="KW-0808">Transferase</keyword>
<name>A0A4R6S1J6_LABRH</name>
<evidence type="ECO:0000256" key="5">
    <source>
        <dbReference type="ARBA" id="ARBA00022898"/>
    </source>
</evidence>
<dbReference type="Proteomes" id="UP000295444">
    <property type="component" value="Unassembled WGS sequence"/>
</dbReference>
<dbReference type="Pfam" id="PF00155">
    <property type="entry name" value="Aminotran_1_2"/>
    <property type="match status" value="1"/>
</dbReference>
<evidence type="ECO:0000256" key="3">
    <source>
        <dbReference type="ARBA" id="ARBA00022576"/>
    </source>
</evidence>
<accession>A0A4R6S1J6</accession>
<keyword evidence="5" id="KW-0663">Pyridoxal phosphate</keyword>
<dbReference type="EC" id="2.6.1.-" evidence="6"/>
<sequence length="404" mass="44351">MTTYLEPRTGRSPMHGSTLMDRVGQALSIKHNNLVYEMRAAGRDVITLSLGEAFFDLKVPTFGDLEGAGADGGGGTGLHHYSHSRGLPELRAKLAGYYQDKFQVPVDPDREIIVTAGSKVAIYMVLLATLEPGDEVIIPEPFWLSYPEQVRLCRGVPVMVPQDVSIYDLHRYVTPRTRALIINNPNNPSGRVYSEAELAALHDLVHDNGMLLIADEAYNEFVPPGQPFRSCGAFDPDKEHTVTVNSMSKNYGISGWRIGYVLSHPRLMDAVLKINQHLITCAPTILCRYVAEHFDDILEHTRPQIQRVVALRNEVAGQLDALGVRTLPGSASFYLFASLGTSMLDSTAFADRLLRDSGVSVVAGLAYGESCDRYVRISVGTESPERVARGIAAVRDLIDATSPR</sequence>
<evidence type="ECO:0000256" key="2">
    <source>
        <dbReference type="ARBA" id="ARBA00007441"/>
    </source>
</evidence>
<dbReference type="InterPro" id="IPR015424">
    <property type="entry name" value="PyrdxlP-dep_Trfase"/>
</dbReference>
<dbReference type="PANTHER" id="PTHR46383">
    <property type="entry name" value="ASPARTATE AMINOTRANSFERASE"/>
    <property type="match status" value="1"/>
</dbReference>
<dbReference type="PROSITE" id="PS00105">
    <property type="entry name" value="AA_TRANSFER_CLASS_1"/>
    <property type="match status" value="1"/>
</dbReference>
<dbReference type="AlphaFoldDB" id="A0A4R6S1J6"/>
<keyword evidence="9" id="KW-1185">Reference proteome</keyword>
<reference evidence="8 9" key="1">
    <citation type="submission" date="2019-03" db="EMBL/GenBank/DDBJ databases">
        <title>Genomic Encyclopedia of Type Strains, Phase IV (KMG-IV): sequencing the most valuable type-strain genomes for metagenomic binning, comparative biology and taxonomic classification.</title>
        <authorList>
            <person name="Goeker M."/>
        </authorList>
    </citation>
    <scope>NUCLEOTIDE SEQUENCE [LARGE SCALE GENOMIC DNA]</scope>
    <source>
        <strain evidence="8 9">DSM 45361</strain>
    </source>
</reference>
<feature type="domain" description="Aminotransferase class I/classII large" evidence="7">
    <location>
        <begin position="46"/>
        <end position="391"/>
    </location>
</feature>
<dbReference type="GO" id="GO:0006520">
    <property type="term" value="P:amino acid metabolic process"/>
    <property type="evidence" value="ECO:0007669"/>
    <property type="project" value="InterPro"/>
</dbReference>
<dbReference type="InterPro" id="IPR050596">
    <property type="entry name" value="AspAT/PAT-like"/>
</dbReference>
<dbReference type="SUPFAM" id="SSF53383">
    <property type="entry name" value="PLP-dependent transferases"/>
    <property type="match status" value="1"/>
</dbReference>
<evidence type="ECO:0000313" key="9">
    <source>
        <dbReference type="Proteomes" id="UP000295444"/>
    </source>
</evidence>
<dbReference type="InterPro" id="IPR015421">
    <property type="entry name" value="PyrdxlP-dep_Trfase_major"/>
</dbReference>
<dbReference type="InterPro" id="IPR004838">
    <property type="entry name" value="NHTrfase_class1_PyrdxlP-BS"/>
</dbReference>
<dbReference type="RefSeq" id="WP_133853207.1">
    <property type="nucleotide sequence ID" value="NZ_SNXZ01000007.1"/>
</dbReference>
<evidence type="ECO:0000313" key="8">
    <source>
        <dbReference type="EMBL" id="TDP92857.1"/>
    </source>
</evidence>
<dbReference type="EMBL" id="SNXZ01000007">
    <property type="protein sequence ID" value="TDP92857.1"/>
    <property type="molecule type" value="Genomic_DNA"/>
</dbReference>
<evidence type="ECO:0000256" key="4">
    <source>
        <dbReference type="ARBA" id="ARBA00022679"/>
    </source>
</evidence>
<dbReference type="PANTHER" id="PTHR46383:SF2">
    <property type="entry name" value="AMINOTRANSFERASE"/>
    <property type="match status" value="1"/>
</dbReference>
<dbReference type="CDD" id="cd00609">
    <property type="entry name" value="AAT_like"/>
    <property type="match status" value="1"/>
</dbReference>
<dbReference type="InterPro" id="IPR004839">
    <property type="entry name" value="Aminotransferase_I/II_large"/>
</dbReference>
<dbReference type="OrthoDB" id="9763453at2"/>
<protein>
    <recommendedName>
        <fullName evidence="6">Aminotransferase</fullName>
        <ecNumber evidence="6">2.6.1.-</ecNumber>
    </recommendedName>
</protein>
<dbReference type="GO" id="GO:0030170">
    <property type="term" value="F:pyridoxal phosphate binding"/>
    <property type="evidence" value="ECO:0007669"/>
    <property type="project" value="InterPro"/>
</dbReference>
<dbReference type="InterPro" id="IPR015422">
    <property type="entry name" value="PyrdxlP-dep_Trfase_small"/>
</dbReference>
<organism evidence="8 9">
    <name type="scientific">Labedaea rhizosphaerae</name>
    <dbReference type="NCBI Taxonomy" id="598644"/>
    <lineage>
        <taxon>Bacteria</taxon>
        <taxon>Bacillati</taxon>
        <taxon>Actinomycetota</taxon>
        <taxon>Actinomycetes</taxon>
        <taxon>Pseudonocardiales</taxon>
        <taxon>Pseudonocardiaceae</taxon>
        <taxon>Labedaea</taxon>
    </lineage>
</organism>
<evidence type="ECO:0000259" key="7">
    <source>
        <dbReference type="Pfam" id="PF00155"/>
    </source>
</evidence>
<comment type="caution">
    <text evidence="8">The sequence shown here is derived from an EMBL/GenBank/DDBJ whole genome shotgun (WGS) entry which is preliminary data.</text>
</comment>
<comment type="cofactor">
    <cofactor evidence="1 6">
        <name>pyridoxal 5'-phosphate</name>
        <dbReference type="ChEBI" id="CHEBI:597326"/>
    </cofactor>
</comment>
<dbReference type="PRINTS" id="PR00753">
    <property type="entry name" value="ACCSYNTHASE"/>
</dbReference>
<dbReference type="Gene3D" id="3.40.640.10">
    <property type="entry name" value="Type I PLP-dependent aspartate aminotransferase-like (Major domain)"/>
    <property type="match status" value="1"/>
</dbReference>